<sequence>MRTLHTAPLLRLTRDDGPPPDQPAPGDGGSLSGWAVLVDGDRIEAVGPVGELTQAYPMVRVRRWPGTLGPALVHDGPLPPAASPRERVHALLRVGVGAVLAGHLTDPALRAAVARNDVAVLDVARPLALTVGNRADLAVFADDGRCLATVVAGRLVHRRA</sequence>
<keyword evidence="7" id="KW-1185">Reference proteome</keyword>
<feature type="domain" description="Aminodeoxyfutalosine deaminase/Imidazolonepropionase-like composite" evidence="5">
    <location>
        <begin position="35"/>
        <end position="57"/>
    </location>
</feature>
<organism evidence="6 7">
    <name type="scientific">Micromonospora humida</name>
    <dbReference type="NCBI Taxonomy" id="2809018"/>
    <lineage>
        <taxon>Bacteria</taxon>
        <taxon>Bacillati</taxon>
        <taxon>Actinomycetota</taxon>
        <taxon>Actinomycetes</taxon>
        <taxon>Micromonosporales</taxon>
        <taxon>Micromonosporaceae</taxon>
        <taxon>Micromonospora</taxon>
    </lineage>
</organism>
<keyword evidence="1" id="KW-0479">Metal-binding</keyword>
<dbReference type="Pfam" id="PF22039">
    <property type="entry name" value="HUTI_composite_bact"/>
    <property type="match status" value="1"/>
</dbReference>
<dbReference type="EMBL" id="JAFEUC010000006">
    <property type="protein sequence ID" value="MBM7077613.1"/>
    <property type="molecule type" value="Genomic_DNA"/>
</dbReference>
<keyword evidence="3" id="KW-0862">Zinc</keyword>
<dbReference type="Proteomes" id="UP001518872">
    <property type="component" value="Unassembled WGS sequence"/>
</dbReference>
<evidence type="ECO:0000256" key="3">
    <source>
        <dbReference type="ARBA" id="ARBA00022833"/>
    </source>
</evidence>
<dbReference type="SUPFAM" id="SSF51338">
    <property type="entry name" value="Composite domain of metallo-dependent hydrolases"/>
    <property type="match status" value="1"/>
</dbReference>
<evidence type="ECO:0000256" key="1">
    <source>
        <dbReference type="ARBA" id="ARBA00022723"/>
    </source>
</evidence>
<keyword evidence="2" id="KW-0378">Hydrolase</keyword>
<protein>
    <recommendedName>
        <fullName evidence="5">Aminodeoxyfutalosine deaminase/Imidazolonepropionase-like composite domain-containing protein</fullName>
    </recommendedName>
</protein>
<evidence type="ECO:0000313" key="6">
    <source>
        <dbReference type="EMBL" id="MBM7077613.1"/>
    </source>
</evidence>
<dbReference type="InterPro" id="IPR054418">
    <property type="entry name" value="MQNX/HUTI_composite_N"/>
</dbReference>
<accession>A0ABS2IW65</accession>
<comment type="caution">
    <text evidence="6">The sequence shown here is derived from an EMBL/GenBank/DDBJ whole genome shotgun (WGS) entry which is preliminary data.</text>
</comment>
<evidence type="ECO:0000259" key="5">
    <source>
        <dbReference type="Pfam" id="PF22039"/>
    </source>
</evidence>
<feature type="region of interest" description="Disordered" evidence="4">
    <location>
        <begin position="1"/>
        <end position="31"/>
    </location>
</feature>
<evidence type="ECO:0000313" key="7">
    <source>
        <dbReference type="Proteomes" id="UP001518872"/>
    </source>
</evidence>
<evidence type="ECO:0000256" key="4">
    <source>
        <dbReference type="SAM" id="MobiDB-lite"/>
    </source>
</evidence>
<reference evidence="6 7" key="1">
    <citation type="submission" date="2021-02" db="EMBL/GenBank/DDBJ databases">
        <authorList>
            <person name="Ra J.-S."/>
        </authorList>
    </citation>
    <scope>NUCLEOTIDE SEQUENCE [LARGE SCALE GENOMIC DNA]</scope>
    <source>
        <strain evidence="6 7">MMS20-R1-14</strain>
    </source>
</reference>
<dbReference type="RefSeq" id="WP_204925547.1">
    <property type="nucleotide sequence ID" value="NZ_JAFEUC010000006.1"/>
</dbReference>
<dbReference type="InterPro" id="IPR011059">
    <property type="entry name" value="Metal-dep_hydrolase_composite"/>
</dbReference>
<proteinExistence type="predicted"/>
<gene>
    <name evidence="6" type="ORF">JQX11_14890</name>
</gene>
<name>A0ABS2IW65_9ACTN</name>
<evidence type="ECO:0000256" key="2">
    <source>
        <dbReference type="ARBA" id="ARBA00022801"/>
    </source>
</evidence>